<accession>A0ACC2QV90</accession>
<sequence length="262" mass="29276">MDSKLAQSMAELEKLFSSRMREYEDKLQRATGTTDASHSDLAALSKDFTDFKSFVCKTLSHFKTQIEQLSLSLDSHETTLRRKVLLFHGIPEKPGEKLTDSLFHIITKKLLVHDFKLEDLQVCHRLGASHKVKTRPVLVRFKEMEHRRTVWDAKTSLKGSGITISEFLTKIRHETFMTARKHFGVNNCWSAEGKVVVLTPDKSRRKIATMGELRNLIALFPTAAGAATSLDHGPATSTSPAGAAALPLAATPKGKLVRKVRR</sequence>
<name>A0ACC2QV90_9NEOP</name>
<comment type="caution">
    <text evidence="1">The sequence shown here is derived from an EMBL/GenBank/DDBJ whole genome shotgun (WGS) entry which is preliminary data.</text>
</comment>
<reference evidence="1" key="1">
    <citation type="submission" date="2023-03" db="EMBL/GenBank/DDBJ databases">
        <title>Chromosome-level genomes of two armyworms, Mythimna separata and Mythimna loreyi, provide insights into the biosynthesis and reception of sex pheromones.</title>
        <authorList>
            <person name="Zhao H."/>
        </authorList>
    </citation>
    <scope>NUCLEOTIDE SEQUENCE</scope>
    <source>
        <strain evidence="1">BeijingLab</strain>
    </source>
</reference>
<dbReference type="Proteomes" id="UP001231649">
    <property type="component" value="Chromosome 7"/>
</dbReference>
<evidence type="ECO:0000313" key="2">
    <source>
        <dbReference type="Proteomes" id="UP001231649"/>
    </source>
</evidence>
<dbReference type="EMBL" id="CM056783">
    <property type="protein sequence ID" value="KAJ8726721.1"/>
    <property type="molecule type" value="Genomic_DNA"/>
</dbReference>
<organism evidence="1 2">
    <name type="scientific">Mythimna loreyi</name>
    <dbReference type="NCBI Taxonomy" id="667449"/>
    <lineage>
        <taxon>Eukaryota</taxon>
        <taxon>Metazoa</taxon>
        <taxon>Ecdysozoa</taxon>
        <taxon>Arthropoda</taxon>
        <taxon>Hexapoda</taxon>
        <taxon>Insecta</taxon>
        <taxon>Pterygota</taxon>
        <taxon>Neoptera</taxon>
        <taxon>Endopterygota</taxon>
        <taxon>Lepidoptera</taxon>
        <taxon>Glossata</taxon>
        <taxon>Ditrysia</taxon>
        <taxon>Noctuoidea</taxon>
        <taxon>Noctuidae</taxon>
        <taxon>Noctuinae</taxon>
        <taxon>Hadenini</taxon>
        <taxon>Mythimna</taxon>
    </lineage>
</organism>
<gene>
    <name evidence="1" type="ORF">PYW08_015118</name>
</gene>
<evidence type="ECO:0000313" key="1">
    <source>
        <dbReference type="EMBL" id="KAJ8726721.1"/>
    </source>
</evidence>
<keyword evidence="2" id="KW-1185">Reference proteome</keyword>
<proteinExistence type="predicted"/>
<protein>
    <submittedName>
        <fullName evidence="1">Uncharacterized protein</fullName>
    </submittedName>
</protein>